<evidence type="ECO:0000256" key="2">
    <source>
        <dbReference type="SAM" id="Phobius"/>
    </source>
</evidence>
<sequence>MKNSKKLFLILAGLFFLVIIYISYDIASKTTYPGSKGNLKERIAPSDTTKSQQKSSNSH</sequence>
<evidence type="ECO:0000313" key="4">
    <source>
        <dbReference type="Proteomes" id="UP001172083"/>
    </source>
</evidence>
<keyword evidence="4" id="KW-1185">Reference proteome</keyword>
<protein>
    <submittedName>
        <fullName evidence="3">Uncharacterized protein</fullName>
    </submittedName>
</protein>
<keyword evidence="2" id="KW-0812">Transmembrane</keyword>
<dbReference type="EMBL" id="JAUJEB010000010">
    <property type="protein sequence ID" value="MDN5216767.1"/>
    <property type="molecule type" value="Genomic_DNA"/>
</dbReference>
<feature type="region of interest" description="Disordered" evidence="1">
    <location>
        <begin position="34"/>
        <end position="59"/>
    </location>
</feature>
<dbReference type="RefSeq" id="WP_346762104.1">
    <property type="nucleotide sequence ID" value="NZ_JAUJEB010000010.1"/>
</dbReference>
<organism evidence="3 4">
    <name type="scientific">Agaribacillus aureus</name>
    <dbReference type="NCBI Taxonomy" id="3051825"/>
    <lineage>
        <taxon>Bacteria</taxon>
        <taxon>Pseudomonadati</taxon>
        <taxon>Bacteroidota</taxon>
        <taxon>Cytophagia</taxon>
        <taxon>Cytophagales</taxon>
        <taxon>Splendidivirgaceae</taxon>
        <taxon>Agaribacillus</taxon>
    </lineage>
</organism>
<feature type="transmembrane region" description="Helical" evidence="2">
    <location>
        <begin position="7"/>
        <end position="24"/>
    </location>
</feature>
<feature type="compositionally biased region" description="Polar residues" evidence="1">
    <location>
        <begin position="46"/>
        <end position="59"/>
    </location>
</feature>
<accession>A0ABT8LIJ3</accession>
<dbReference type="Proteomes" id="UP001172083">
    <property type="component" value="Unassembled WGS sequence"/>
</dbReference>
<keyword evidence="2" id="KW-0472">Membrane</keyword>
<evidence type="ECO:0000256" key="1">
    <source>
        <dbReference type="SAM" id="MobiDB-lite"/>
    </source>
</evidence>
<gene>
    <name evidence="3" type="ORF">QQ020_32150</name>
</gene>
<reference evidence="3" key="1">
    <citation type="submission" date="2023-06" db="EMBL/GenBank/DDBJ databases">
        <title>Genomic of Agaribacillus aureum.</title>
        <authorList>
            <person name="Wang G."/>
        </authorList>
    </citation>
    <scope>NUCLEOTIDE SEQUENCE</scope>
    <source>
        <strain evidence="3">BMA12</strain>
    </source>
</reference>
<comment type="caution">
    <text evidence="3">The sequence shown here is derived from an EMBL/GenBank/DDBJ whole genome shotgun (WGS) entry which is preliminary data.</text>
</comment>
<keyword evidence="2" id="KW-1133">Transmembrane helix</keyword>
<proteinExistence type="predicted"/>
<name>A0ABT8LIJ3_9BACT</name>
<evidence type="ECO:0000313" key="3">
    <source>
        <dbReference type="EMBL" id="MDN5216767.1"/>
    </source>
</evidence>